<organism evidence="13 15">
    <name type="scientific">Staphylococcus caeli</name>
    <dbReference type="NCBI Taxonomy" id="2201815"/>
    <lineage>
        <taxon>Bacteria</taxon>
        <taxon>Bacillati</taxon>
        <taxon>Bacillota</taxon>
        <taxon>Bacilli</taxon>
        <taxon>Bacillales</taxon>
        <taxon>Staphylococcaceae</taxon>
        <taxon>Staphylococcus</taxon>
    </lineage>
</organism>
<protein>
    <submittedName>
        <fullName evidence="13">Co Zn Cd efflux system component</fullName>
    </submittedName>
</protein>
<feature type="coiled-coil region" evidence="8">
    <location>
        <begin position="271"/>
        <end position="298"/>
    </location>
</feature>
<evidence type="ECO:0000259" key="11">
    <source>
        <dbReference type="Pfam" id="PF16916"/>
    </source>
</evidence>
<evidence type="ECO:0000313" key="15">
    <source>
        <dbReference type="Proteomes" id="UP000095768"/>
    </source>
</evidence>
<keyword evidence="5 9" id="KW-1133">Transmembrane helix</keyword>
<evidence type="ECO:0000256" key="1">
    <source>
        <dbReference type="ARBA" id="ARBA00004141"/>
    </source>
</evidence>
<accession>A0A1D4QCD5</accession>
<keyword evidence="3" id="KW-0813">Transport</keyword>
<dbReference type="PANTHER" id="PTHR11562">
    <property type="entry name" value="CATION EFFLUX PROTEIN/ ZINC TRANSPORTER"/>
    <property type="match status" value="1"/>
</dbReference>
<dbReference type="OrthoDB" id="9809646at2"/>
<dbReference type="GO" id="GO:0005385">
    <property type="term" value="F:zinc ion transmembrane transporter activity"/>
    <property type="evidence" value="ECO:0007669"/>
    <property type="project" value="TreeGrafter"/>
</dbReference>
<evidence type="ECO:0000259" key="10">
    <source>
        <dbReference type="Pfam" id="PF01545"/>
    </source>
</evidence>
<dbReference type="EMBL" id="FMPG01000014">
    <property type="protein sequence ID" value="SCT36659.1"/>
    <property type="molecule type" value="Genomic_DNA"/>
</dbReference>
<keyword evidence="8" id="KW-0175">Coiled coil</keyword>
<feature type="domain" description="Cation efflux protein transmembrane" evidence="10">
    <location>
        <begin position="26"/>
        <end position="219"/>
    </location>
</feature>
<dbReference type="Pfam" id="PF01545">
    <property type="entry name" value="Cation_efflux"/>
    <property type="match status" value="1"/>
</dbReference>
<dbReference type="SUPFAM" id="SSF160240">
    <property type="entry name" value="Cation efflux protein cytoplasmic domain-like"/>
    <property type="match status" value="1"/>
</dbReference>
<dbReference type="InterPro" id="IPR027470">
    <property type="entry name" value="Cation_efflux_CTD"/>
</dbReference>
<feature type="transmembrane region" description="Helical" evidence="9">
    <location>
        <begin position="162"/>
        <end position="184"/>
    </location>
</feature>
<evidence type="ECO:0000256" key="4">
    <source>
        <dbReference type="ARBA" id="ARBA00022692"/>
    </source>
</evidence>
<dbReference type="NCBIfam" id="TIGR01297">
    <property type="entry name" value="CDF"/>
    <property type="match status" value="1"/>
</dbReference>
<dbReference type="InterPro" id="IPR002524">
    <property type="entry name" value="Cation_efflux"/>
</dbReference>
<dbReference type="InterPro" id="IPR050681">
    <property type="entry name" value="CDF/SLC30A"/>
</dbReference>
<dbReference type="Pfam" id="PF16916">
    <property type="entry name" value="ZT_dimer"/>
    <property type="match status" value="1"/>
</dbReference>
<keyword evidence="14" id="KW-1185">Reference proteome</keyword>
<evidence type="ECO:0000313" key="14">
    <source>
        <dbReference type="Proteomes" id="UP000095412"/>
    </source>
</evidence>
<evidence type="ECO:0000256" key="5">
    <source>
        <dbReference type="ARBA" id="ARBA00022989"/>
    </source>
</evidence>
<name>A0A1D4QCD5_9STAP</name>
<feature type="transmembrane region" description="Helical" evidence="9">
    <location>
        <begin position="25"/>
        <end position="47"/>
    </location>
</feature>
<sequence>MSEHHNHSHAHGHAHGHVHTNNKKILLISFIIIGAFMIVEIIGGFLANSLALLSDGLHMFSDTISLGVALLAFIYAEKHANKHKTFGYKRFEILAALFNGITLFVIGIIIIIEAIGRFFNPVDVQSTEMFIISVIGLIVNIVVASLMFKGGDTSHNINMRGAFLHVMGDLLGSVGAIIAAILIWTLNLTIADPIASIIVSLLIIKSSWGITKSSLNILMEGTPTDVDLNKVVSAITEEQDIQSVHDCHIWTISNEMNALSCHAVVPHQMTVEQGEHLLNKLEHKLQHLNIQHMTIQLETNAHQHENDTLCASIYKKHEHHHAHNH</sequence>
<dbReference type="Proteomes" id="UP000095412">
    <property type="component" value="Unassembled WGS sequence"/>
</dbReference>
<dbReference type="EMBL" id="FMPI01000019">
    <property type="protein sequence ID" value="SCT32881.1"/>
    <property type="molecule type" value="Genomic_DNA"/>
</dbReference>
<feature type="transmembrane region" description="Helical" evidence="9">
    <location>
        <begin position="96"/>
        <end position="118"/>
    </location>
</feature>
<evidence type="ECO:0000256" key="2">
    <source>
        <dbReference type="ARBA" id="ARBA00008873"/>
    </source>
</evidence>
<dbReference type="Gene3D" id="1.20.1510.10">
    <property type="entry name" value="Cation efflux protein transmembrane domain"/>
    <property type="match status" value="1"/>
</dbReference>
<dbReference type="Proteomes" id="UP000095768">
    <property type="component" value="Unassembled WGS sequence"/>
</dbReference>
<evidence type="ECO:0000256" key="7">
    <source>
        <dbReference type="ARBA" id="ARBA00023136"/>
    </source>
</evidence>
<dbReference type="GO" id="GO:0005886">
    <property type="term" value="C:plasma membrane"/>
    <property type="evidence" value="ECO:0007669"/>
    <property type="project" value="TreeGrafter"/>
</dbReference>
<evidence type="ECO:0000313" key="13">
    <source>
        <dbReference type="EMBL" id="SCT36659.1"/>
    </source>
</evidence>
<dbReference type="InterPro" id="IPR027469">
    <property type="entry name" value="Cation_efflux_TMD_sf"/>
</dbReference>
<feature type="domain" description="Cation efflux protein cytoplasmic" evidence="11">
    <location>
        <begin position="223"/>
        <end position="298"/>
    </location>
</feature>
<evidence type="ECO:0000256" key="6">
    <source>
        <dbReference type="ARBA" id="ARBA00023065"/>
    </source>
</evidence>
<evidence type="ECO:0000256" key="3">
    <source>
        <dbReference type="ARBA" id="ARBA00022448"/>
    </source>
</evidence>
<reference evidence="13 15" key="1">
    <citation type="submission" date="2016-09" db="EMBL/GenBank/DDBJ databases">
        <authorList>
            <consortium name="Pathogen Informatics"/>
        </authorList>
    </citation>
    <scope>NUCLEOTIDE SEQUENCE [LARGE SCALE GENOMIC DNA]</scope>
    <source>
        <strain evidence="13 15">82B</strain>
    </source>
</reference>
<dbReference type="InterPro" id="IPR036837">
    <property type="entry name" value="Cation_efflux_CTD_sf"/>
</dbReference>
<dbReference type="PANTHER" id="PTHR11562:SF17">
    <property type="entry name" value="RE54080P-RELATED"/>
    <property type="match status" value="1"/>
</dbReference>
<feature type="transmembrane region" description="Helical" evidence="9">
    <location>
        <begin position="190"/>
        <end position="210"/>
    </location>
</feature>
<reference evidence="12 14" key="2">
    <citation type="submission" date="2016-09" db="EMBL/GenBank/DDBJ databases">
        <authorList>
            <consortium name="Pathogen Informatics"/>
            <person name="Sun Q."/>
            <person name="Inoue M."/>
        </authorList>
    </citation>
    <scope>NUCLEOTIDE SEQUENCE [LARGE SCALE GENOMIC DNA]</scope>
    <source>
        <strain evidence="12 14">82C</strain>
    </source>
</reference>
<feature type="transmembrane region" description="Helical" evidence="9">
    <location>
        <begin position="130"/>
        <end position="150"/>
    </location>
</feature>
<dbReference type="Gene3D" id="3.30.70.1350">
    <property type="entry name" value="Cation efflux protein, cytoplasmic domain"/>
    <property type="match status" value="1"/>
</dbReference>
<comment type="subcellular location">
    <subcellularLocation>
        <location evidence="1">Membrane</location>
        <topology evidence="1">Multi-pass membrane protein</topology>
    </subcellularLocation>
</comment>
<evidence type="ECO:0000313" key="12">
    <source>
        <dbReference type="EMBL" id="SCT32881.1"/>
    </source>
</evidence>
<feature type="transmembrane region" description="Helical" evidence="9">
    <location>
        <begin position="59"/>
        <end position="76"/>
    </location>
</feature>
<dbReference type="RefSeq" id="WP_069996342.1">
    <property type="nucleotide sequence ID" value="NZ_FMPG01000014.1"/>
</dbReference>
<evidence type="ECO:0000256" key="9">
    <source>
        <dbReference type="SAM" id="Phobius"/>
    </source>
</evidence>
<comment type="similarity">
    <text evidence="2">Belongs to the cation diffusion facilitator (CDF) transporter (TC 2.A.4) family. SLC30A subfamily.</text>
</comment>
<proteinExistence type="inferred from homology"/>
<evidence type="ECO:0000256" key="8">
    <source>
        <dbReference type="SAM" id="Coils"/>
    </source>
</evidence>
<keyword evidence="6" id="KW-0406">Ion transport</keyword>
<dbReference type="AlphaFoldDB" id="A0A1D4QCD5"/>
<dbReference type="InterPro" id="IPR058533">
    <property type="entry name" value="Cation_efflux_TM"/>
</dbReference>
<dbReference type="SUPFAM" id="SSF161111">
    <property type="entry name" value="Cation efflux protein transmembrane domain-like"/>
    <property type="match status" value="1"/>
</dbReference>
<keyword evidence="7 9" id="KW-0472">Membrane</keyword>
<keyword evidence="4 9" id="KW-0812">Transmembrane</keyword>
<gene>
    <name evidence="13" type="primary">czcD_2</name>
    <name evidence="12" type="synonym">czcD_1</name>
    <name evidence="13" type="ORF">SAMEA2297795_02353</name>
    <name evidence="12" type="ORF">SAMEA2297796_02187</name>
</gene>